<dbReference type="PANTHER" id="PTHR15430:SF1">
    <property type="entry name" value="GLOMULIN"/>
    <property type="match status" value="1"/>
</dbReference>
<name>A0A4Y7PX05_9AGAM</name>
<dbReference type="STRING" id="50990.A0A4Y7PX05"/>
<dbReference type="GO" id="GO:0055105">
    <property type="term" value="F:ubiquitin-protein transferase inhibitor activity"/>
    <property type="evidence" value="ECO:0007669"/>
    <property type="project" value="TreeGrafter"/>
</dbReference>
<dbReference type="InterPro" id="IPR019516">
    <property type="entry name" value="Glomulin/ALF4"/>
</dbReference>
<dbReference type="Proteomes" id="UP000294933">
    <property type="component" value="Unassembled WGS sequence"/>
</dbReference>
<organism evidence="1 2">
    <name type="scientific">Rickenella mellea</name>
    <dbReference type="NCBI Taxonomy" id="50990"/>
    <lineage>
        <taxon>Eukaryota</taxon>
        <taxon>Fungi</taxon>
        <taxon>Dikarya</taxon>
        <taxon>Basidiomycota</taxon>
        <taxon>Agaricomycotina</taxon>
        <taxon>Agaricomycetes</taxon>
        <taxon>Hymenochaetales</taxon>
        <taxon>Rickenellaceae</taxon>
        <taxon>Rickenella</taxon>
    </lineage>
</organism>
<sequence length="582" mass="63102">MRITFPLGDFAPAHKRPLDFRRLLIYPQEPNDDNEDGEDDRGVLLVTLVTSAVRGGKPNYSLAEVSRAIARSGCASDIDALHVVPLLVKCPDEAATEILALLGECGNAKEVVIAVQEAMEHLREELSAVEFDSDNDEAELESSTRSTSYKQLGKLLDLYSSAIPRLKLRQKTAAETLRPLLSDIQGIIELAGPLFNNTDGRVILEKVARLVERCAKWANDQPPKEGVKVEEIGSSSGAKSLLLTTLGSLANCIGADIAQREFESSNPRLFPQARSSVRSDAHVGDAIMSVVKDAFSVLHLSNDELLMDRSIGSLVLLGHTNTNAPIPIPPNTLLSYLLPVIISSIQNKLALDESLYILLTSAASLKTSKAHLDADLATPLCSVLAPLASMHPEPSTRLLTFHILGSILSVAPPVQRMELFHDLLTEEGCPFPQMHVAAVGLLKDAVLEALAEDRSPDGGSSKKTGNPFASPNLLRTFGPVVFRPSPPDLFASPPDLKAFLDTQEPRRLVECLSFYFILLSRDTRNLTGISDADCIKSVEKSLIGPLRATLQYWMSSGQDAHDMSLAALELAIERVDSKLASM</sequence>
<accession>A0A4Y7PX05</accession>
<dbReference type="AlphaFoldDB" id="A0A4Y7PX05"/>
<dbReference type="PANTHER" id="PTHR15430">
    <property type="entry name" value="GLOMULIN"/>
    <property type="match status" value="1"/>
</dbReference>
<dbReference type="EMBL" id="ML170195">
    <property type="protein sequence ID" value="TDL19556.1"/>
    <property type="molecule type" value="Genomic_DNA"/>
</dbReference>
<dbReference type="InterPro" id="IPR013877">
    <property type="entry name" value="YAP-bd/ALF4/Glomulin"/>
</dbReference>
<evidence type="ECO:0000313" key="1">
    <source>
        <dbReference type="EMBL" id="TDL19556.1"/>
    </source>
</evidence>
<dbReference type="VEuPathDB" id="FungiDB:BD410DRAFT_726943"/>
<dbReference type="InterPro" id="IPR016024">
    <property type="entry name" value="ARM-type_fold"/>
</dbReference>
<reference evidence="1 2" key="1">
    <citation type="submission" date="2018-06" db="EMBL/GenBank/DDBJ databases">
        <title>A transcriptomic atlas of mushroom development highlights an independent origin of complex multicellularity.</title>
        <authorList>
            <consortium name="DOE Joint Genome Institute"/>
            <person name="Krizsan K."/>
            <person name="Almasi E."/>
            <person name="Merenyi Z."/>
            <person name="Sahu N."/>
            <person name="Viragh M."/>
            <person name="Koszo T."/>
            <person name="Mondo S."/>
            <person name="Kiss B."/>
            <person name="Balint B."/>
            <person name="Kues U."/>
            <person name="Barry K."/>
            <person name="Hegedus J.C."/>
            <person name="Henrissat B."/>
            <person name="Johnson J."/>
            <person name="Lipzen A."/>
            <person name="Ohm R."/>
            <person name="Nagy I."/>
            <person name="Pangilinan J."/>
            <person name="Yan J."/>
            <person name="Xiong Y."/>
            <person name="Grigoriev I.V."/>
            <person name="Hibbett D.S."/>
            <person name="Nagy L.G."/>
        </authorList>
    </citation>
    <scope>NUCLEOTIDE SEQUENCE [LARGE SCALE GENOMIC DNA]</scope>
    <source>
        <strain evidence="1 2">SZMC22713</strain>
    </source>
</reference>
<dbReference type="GO" id="GO:0005737">
    <property type="term" value="C:cytoplasm"/>
    <property type="evidence" value="ECO:0007669"/>
    <property type="project" value="TreeGrafter"/>
</dbReference>
<keyword evidence="2" id="KW-1185">Reference proteome</keyword>
<dbReference type="SUPFAM" id="SSF48371">
    <property type="entry name" value="ARM repeat"/>
    <property type="match status" value="1"/>
</dbReference>
<protein>
    <submittedName>
        <fullName evidence="1">Uncharacterized protein</fullName>
    </submittedName>
</protein>
<dbReference type="OrthoDB" id="5396786at2759"/>
<proteinExistence type="predicted"/>
<dbReference type="Pfam" id="PF08568">
    <property type="entry name" value="Kinetochor_Ybp2"/>
    <property type="match status" value="1"/>
</dbReference>
<evidence type="ECO:0000313" key="2">
    <source>
        <dbReference type="Proteomes" id="UP000294933"/>
    </source>
</evidence>
<gene>
    <name evidence="1" type="ORF">BD410DRAFT_726943</name>
</gene>